<protein>
    <submittedName>
        <fullName evidence="1">Uncharacterized protein</fullName>
    </submittedName>
</protein>
<evidence type="ECO:0000313" key="2">
    <source>
        <dbReference type="Proteomes" id="UP001319865"/>
    </source>
</evidence>
<accession>A0ABM7UZS0</accession>
<keyword evidence="2" id="KW-1185">Reference proteome</keyword>
<reference evidence="1 2" key="1">
    <citation type="journal article" date="2022" name="Int. J. Syst. Evol. Microbiol.">
        <title>Flavobacterium ammonificans sp. nov. and Flavobacterium ammoniigenes sp. nov., ammonifying bacteria isolated from surface river water.</title>
        <authorList>
            <person name="Watanabe K."/>
            <person name="Kitamura T."/>
            <person name="Ogata Y."/>
            <person name="Shindo C."/>
            <person name="Suda W."/>
        </authorList>
    </citation>
    <scope>NUCLEOTIDE SEQUENCE [LARGE SCALE GENOMIC DNA]</scope>
    <source>
        <strain evidence="1 2">GENT11</strain>
    </source>
</reference>
<sequence length="165" mass="19251">MIEFGAIKIAIGKRAVNKGNPNEITSGKITIDKLTGFKFFEMHFFLTISGVLVSDIKEIGCHNMKGFIFYWIIFPAKLRFEKTKNPKTISSKLDYFIDWIIFSAKLRFENTIKIKKRSSCFWITYPAKLRFEKTKNPKTISSKLDYFWIVLFLFVTSTGFKPVTF</sequence>
<gene>
    <name evidence="1" type="ORF">GENT11_15020</name>
</gene>
<dbReference type="Proteomes" id="UP001319865">
    <property type="component" value="Chromosome"/>
</dbReference>
<reference evidence="1 2" key="2">
    <citation type="journal article" date="2022" name="Microorganisms">
        <title>Complete Genome Sequences of Two Flavobacterium ammonificans Strains and a Flavobacterium ammoniigenes Strain of Ammonifying Bacterioplankton Isolated from Surface River Water.</title>
        <authorList>
            <person name="Suda W."/>
            <person name="Ogata Y."/>
            <person name="Shindo C."/>
            <person name="Watanabe K."/>
        </authorList>
    </citation>
    <scope>NUCLEOTIDE SEQUENCE [LARGE SCALE GENOMIC DNA]</scope>
    <source>
        <strain evidence="1 2">GENT11</strain>
    </source>
</reference>
<name>A0ABM7UZS0_9FLAO</name>
<dbReference type="EMBL" id="AP025183">
    <property type="protein sequence ID" value="BDB53190.1"/>
    <property type="molecule type" value="Genomic_DNA"/>
</dbReference>
<evidence type="ECO:0000313" key="1">
    <source>
        <dbReference type="EMBL" id="BDB53190.1"/>
    </source>
</evidence>
<organism evidence="1 2">
    <name type="scientific">Flavobacterium ammonificans</name>
    <dbReference type="NCBI Taxonomy" id="1751056"/>
    <lineage>
        <taxon>Bacteria</taxon>
        <taxon>Pseudomonadati</taxon>
        <taxon>Bacteroidota</taxon>
        <taxon>Flavobacteriia</taxon>
        <taxon>Flavobacteriales</taxon>
        <taxon>Flavobacteriaceae</taxon>
        <taxon>Flavobacterium</taxon>
    </lineage>
</organism>
<proteinExistence type="predicted"/>